<gene>
    <name evidence="7" type="ORF">CCMP2556_LOCUS55690</name>
</gene>
<organism evidence="7 8">
    <name type="scientific">Durusdinium trenchii</name>
    <dbReference type="NCBI Taxonomy" id="1381693"/>
    <lineage>
        <taxon>Eukaryota</taxon>
        <taxon>Sar</taxon>
        <taxon>Alveolata</taxon>
        <taxon>Dinophyceae</taxon>
        <taxon>Suessiales</taxon>
        <taxon>Symbiodiniaceae</taxon>
        <taxon>Durusdinium</taxon>
    </lineage>
</organism>
<reference evidence="7 8" key="1">
    <citation type="submission" date="2024-02" db="EMBL/GenBank/DDBJ databases">
        <authorList>
            <person name="Chen Y."/>
            <person name="Shah S."/>
            <person name="Dougan E. K."/>
            <person name="Thang M."/>
            <person name="Chan C."/>
        </authorList>
    </citation>
    <scope>NUCLEOTIDE SEQUENCE [LARGE SCALE GENOMIC DNA]</scope>
</reference>
<dbReference type="PANTHER" id="PTHR12176">
    <property type="entry name" value="SAM-DEPENDENT METHYLTRANSFERASE SUPERFAMILY PROTEIN"/>
    <property type="match status" value="1"/>
</dbReference>
<keyword evidence="2" id="KW-0489">Methyltransferase</keyword>
<name>A0ABP0T202_9DINO</name>
<protein>
    <recommendedName>
        <fullName evidence="6">Methyltransferase domain-containing protein</fullName>
    </recommendedName>
</protein>
<evidence type="ECO:0000256" key="3">
    <source>
        <dbReference type="ARBA" id="ARBA00022679"/>
    </source>
</evidence>
<feature type="region of interest" description="Disordered" evidence="4">
    <location>
        <begin position="590"/>
        <end position="688"/>
    </location>
</feature>
<keyword evidence="5" id="KW-0732">Signal</keyword>
<sequence>MRIGRWRSTCVSSLGIWWLTSQVVNFLNEGAIHHMRNHERGGARSLPRSVGCWATSFGKQEYWESFYSGDTEDAKDFEWFCSYEDIEPFFRDFARPALEKPSPAALRPQLMIAGCGNSRLANEIYDDLSSDGIEVDIWNVDYAEAAIARARAVAGERPLKHVVADLRDLPEETFPENSFDVIVDKGTMDALFCAGGPSAQRCAEQLHKVLRPSGVMLVLSGVASSQELLQSFRDWTTILDGSPYITEEGEAGQDLRRHMRSDQSCEVKRSGARICPDEWPEDGESPSQPNGVSGLESIFNTACAPSACCVPQDQVGNVIVNTPVQTSTKPEFLQPSEEGLSTAVEILEDYRTEADSPETTHPVAVNAFDKLTRIHTQIHKHLEKQEMLIAQLLHDGEGLSAEASAARPSSFLDSKSRQKPSYLAPSVMGLHSEVLLMVEVTEELENAENSSAPASPCTPRRVKQRRQSFCQPREDPVGELSDWSDCHTLSAPSSWSPASARCHRRPRRLLPRRTPPRTPACEPHALGTPREKQRKRRSISELSPSARMTPENLKSRGLGFPWARVTGLCTAKIDQEQGRQFCLIPTPELKRRGSSSLTSTASGPHGVDSGERGGPRPRSCSFARRVREASLCLSSDSDDPLGSPLYSPTRRVRFPEGPEEQSPVPSWKNSRQDEADLARSTARSVAGG</sequence>
<feature type="region of interest" description="Disordered" evidence="4">
    <location>
        <begin position="445"/>
        <end position="481"/>
    </location>
</feature>
<feature type="domain" description="Methyltransferase" evidence="6">
    <location>
        <begin position="113"/>
        <end position="243"/>
    </location>
</feature>
<comment type="similarity">
    <text evidence="1">Belongs to the methyltransferase superfamily.</text>
</comment>
<feature type="region of interest" description="Disordered" evidence="4">
    <location>
        <begin position="495"/>
        <end position="553"/>
    </location>
</feature>
<evidence type="ECO:0000256" key="4">
    <source>
        <dbReference type="SAM" id="MobiDB-lite"/>
    </source>
</evidence>
<dbReference type="SUPFAM" id="SSF53335">
    <property type="entry name" value="S-adenosyl-L-methionine-dependent methyltransferases"/>
    <property type="match status" value="1"/>
</dbReference>
<dbReference type="InterPro" id="IPR029063">
    <property type="entry name" value="SAM-dependent_MTases_sf"/>
</dbReference>
<dbReference type="Pfam" id="PF13847">
    <property type="entry name" value="Methyltransf_31"/>
    <property type="match status" value="1"/>
</dbReference>
<evidence type="ECO:0000259" key="6">
    <source>
        <dbReference type="Pfam" id="PF13847"/>
    </source>
</evidence>
<evidence type="ECO:0000256" key="5">
    <source>
        <dbReference type="SAM" id="SignalP"/>
    </source>
</evidence>
<dbReference type="EMBL" id="CAXAMN010029072">
    <property type="protein sequence ID" value="CAK9118667.1"/>
    <property type="molecule type" value="Genomic_DNA"/>
</dbReference>
<keyword evidence="8" id="KW-1185">Reference proteome</keyword>
<keyword evidence="3" id="KW-0808">Transferase</keyword>
<feature type="signal peptide" evidence="5">
    <location>
        <begin position="1"/>
        <end position="22"/>
    </location>
</feature>
<evidence type="ECO:0000313" key="7">
    <source>
        <dbReference type="EMBL" id="CAK9118667.1"/>
    </source>
</evidence>
<evidence type="ECO:0000256" key="1">
    <source>
        <dbReference type="ARBA" id="ARBA00008361"/>
    </source>
</evidence>
<proteinExistence type="inferred from homology"/>
<feature type="chain" id="PRO_5047401745" description="Methyltransferase domain-containing protein" evidence="5">
    <location>
        <begin position="23"/>
        <end position="688"/>
    </location>
</feature>
<dbReference type="PANTHER" id="PTHR12176:SF80">
    <property type="entry name" value="EEF1A LYSINE METHYLTRANSFERASE 4"/>
    <property type="match status" value="1"/>
</dbReference>
<feature type="compositionally biased region" description="Low complexity" evidence="4">
    <location>
        <begin position="630"/>
        <end position="648"/>
    </location>
</feature>
<dbReference type="InterPro" id="IPR025714">
    <property type="entry name" value="Methyltranfer_dom"/>
</dbReference>
<dbReference type="Proteomes" id="UP001642484">
    <property type="component" value="Unassembled WGS sequence"/>
</dbReference>
<comment type="caution">
    <text evidence="7">The sequence shown here is derived from an EMBL/GenBank/DDBJ whole genome shotgun (WGS) entry which is preliminary data.</text>
</comment>
<dbReference type="InterPro" id="IPR051419">
    <property type="entry name" value="Lys/N-term_MeTrsfase_sf"/>
</dbReference>
<evidence type="ECO:0000256" key="2">
    <source>
        <dbReference type="ARBA" id="ARBA00022603"/>
    </source>
</evidence>
<dbReference type="Gene3D" id="3.40.50.150">
    <property type="entry name" value="Vaccinia Virus protein VP39"/>
    <property type="match status" value="1"/>
</dbReference>
<dbReference type="CDD" id="cd02440">
    <property type="entry name" value="AdoMet_MTases"/>
    <property type="match status" value="1"/>
</dbReference>
<accession>A0ABP0T202</accession>
<feature type="compositionally biased region" description="Basic residues" evidence="4">
    <location>
        <begin position="501"/>
        <end position="515"/>
    </location>
</feature>
<evidence type="ECO:0000313" key="8">
    <source>
        <dbReference type="Proteomes" id="UP001642484"/>
    </source>
</evidence>